<comment type="caution">
    <text evidence="3">The sequence shown here is derived from an EMBL/GenBank/DDBJ whole genome shotgun (WGS) entry which is preliminary data.</text>
</comment>
<protein>
    <recommendedName>
        <fullName evidence="5">DUF732 domain-containing protein</fullName>
    </recommendedName>
</protein>
<dbReference type="EMBL" id="JAVREN010000004">
    <property type="protein sequence ID" value="MDT0306224.1"/>
    <property type="molecule type" value="Genomic_DNA"/>
</dbReference>
<reference evidence="4" key="1">
    <citation type="submission" date="2023-07" db="EMBL/GenBank/DDBJ databases">
        <title>30 novel species of actinomycetes from the DSMZ collection.</title>
        <authorList>
            <person name="Nouioui I."/>
        </authorList>
    </citation>
    <scope>NUCLEOTIDE SEQUENCE [LARGE SCALE GENOMIC DNA]</scope>
    <source>
        <strain evidence="4">DSM 44917</strain>
    </source>
</reference>
<feature type="compositionally biased region" description="Acidic residues" evidence="1">
    <location>
        <begin position="56"/>
        <end position="67"/>
    </location>
</feature>
<dbReference type="Proteomes" id="UP001183388">
    <property type="component" value="Unassembled WGS sequence"/>
</dbReference>
<evidence type="ECO:0008006" key="5">
    <source>
        <dbReference type="Google" id="ProtNLM"/>
    </source>
</evidence>
<proteinExistence type="predicted"/>
<accession>A0ABU2L3T9</accession>
<gene>
    <name evidence="3" type="ORF">RM780_04510</name>
</gene>
<feature type="signal peptide" evidence="2">
    <location>
        <begin position="1"/>
        <end position="25"/>
    </location>
</feature>
<feature type="region of interest" description="Disordered" evidence="1">
    <location>
        <begin position="23"/>
        <end position="79"/>
    </location>
</feature>
<name>A0ABU2L3T9_9ACTN</name>
<evidence type="ECO:0000256" key="2">
    <source>
        <dbReference type="SAM" id="SignalP"/>
    </source>
</evidence>
<evidence type="ECO:0000256" key="1">
    <source>
        <dbReference type="SAM" id="MobiDB-lite"/>
    </source>
</evidence>
<feature type="chain" id="PRO_5046078793" description="DUF732 domain-containing protein" evidence="2">
    <location>
        <begin position="26"/>
        <end position="150"/>
    </location>
</feature>
<evidence type="ECO:0000313" key="3">
    <source>
        <dbReference type="EMBL" id="MDT0306224.1"/>
    </source>
</evidence>
<sequence>MRRRLTASGLALSAVLLLAPLAACSGGGGEEDPEAGSSPAASSPEEEAAGGSQDDGIPEETVPEDELTPPGGGEFTEEQREYLADRVPEGTDPGAILELGNEACDRVGYLQRHDPDGVAEAVADGEVPGAAEAIPHLCPEFADLLGEGEQ</sequence>
<evidence type="ECO:0000313" key="4">
    <source>
        <dbReference type="Proteomes" id="UP001183388"/>
    </source>
</evidence>
<organism evidence="3 4">
    <name type="scientific">Streptomyces boetiae</name>
    <dbReference type="NCBI Taxonomy" id="3075541"/>
    <lineage>
        <taxon>Bacteria</taxon>
        <taxon>Bacillati</taxon>
        <taxon>Actinomycetota</taxon>
        <taxon>Actinomycetes</taxon>
        <taxon>Kitasatosporales</taxon>
        <taxon>Streptomycetaceae</taxon>
        <taxon>Streptomyces</taxon>
    </lineage>
</organism>
<keyword evidence="4" id="KW-1185">Reference proteome</keyword>
<keyword evidence="2" id="KW-0732">Signal</keyword>
<dbReference type="RefSeq" id="WP_311629143.1">
    <property type="nucleotide sequence ID" value="NZ_JAVREN010000004.1"/>
</dbReference>